<evidence type="ECO:0000313" key="2">
    <source>
        <dbReference type="Proteomes" id="UP001372338"/>
    </source>
</evidence>
<proteinExistence type="predicted"/>
<protein>
    <submittedName>
        <fullName evidence="1">Uncharacterized protein</fullName>
    </submittedName>
</protein>
<evidence type="ECO:0000313" key="1">
    <source>
        <dbReference type="EMBL" id="KAK7280982.1"/>
    </source>
</evidence>
<organism evidence="1 2">
    <name type="scientific">Crotalaria pallida</name>
    <name type="common">Smooth rattlebox</name>
    <name type="synonym">Crotalaria striata</name>
    <dbReference type="NCBI Taxonomy" id="3830"/>
    <lineage>
        <taxon>Eukaryota</taxon>
        <taxon>Viridiplantae</taxon>
        <taxon>Streptophyta</taxon>
        <taxon>Embryophyta</taxon>
        <taxon>Tracheophyta</taxon>
        <taxon>Spermatophyta</taxon>
        <taxon>Magnoliopsida</taxon>
        <taxon>eudicotyledons</taxon>
        <taxon>Gunneridae</taxon>
        <taxon>Pentapetalae</taxon>
        <taxon>rosids</taxon>
        <taxon>fabids</taxon>
        <taxon>Fabales</taxon>
        <taxon>Fabaceae</taxon>
        <taxon>Papilionoideae</taxon>
        <taxon>50 kb inversion clade</taxon>
        <taxon>genistoids sensu lato</taxon>
        <taxon>core genistoids</taxon>
        <taxon>Crotalarieae</taxon>
        <taxon>Crotalaria</taxon>
    </lineage>
</organism>
<gene>
    <name evidence="1" type="ORF">RIF29_08592</name>
</gene>
<sequence length="103" mass="11730">MPSSTTETTLNEAVKGRRMKRLKDIVMERNQITVSIAGDPQGIITNKNGNDLVESHFGPWMLVKRPMRRKERIVNNINGKKLAPLMGTYRNRNFGLDGSKSRF</sequence>
<comment type="caution">
    <text evidence="1">The sequence shown here is derived from an EMBL/GenBank/DDBJ whole genome shotgun (WGS) entry which is preliminary data.</text>
</comment>
<reference evidence="1 2" key="1">
    <citation type="submission" date="2024-01" db="EMBL/GenBank/DDBJ databases">
        <title>The genomes of 5 underutilized Papilionoideae crops provide insights into root nodulation and disease resistanc.</title>
        <authorList>
            <person name="Yuan L."/>
        </authorList>
    </citation>
    <scope>NUCLEOTIDE SEQUENCE [LARGE SCALE GENOMIC DNA]</scope>
    <source>
        <strain evidence="1">ZHUSHIDOU_FW_LH</strain>
        <tissue evidence="1">Leaf</tissue>
    </source>
</reference>
<dbReference type="EMBL" id="JAYWIO010000002">
    <property type="protein sequence ID" value="KAK7280982.1"/>
    <property type="molecule type" value="Genomic_DNA"/>
</dbReference>
<name>A0AAN9FR07_CROPI</name>
<keyword evidence="2" id="KW-1185">Reference proteome</keyword>
<dbReference type="Proteomes" id="UP001372338">
    <property type="component" value="Unassembled WGS sequence"/>
</dbReference>
<dbReference type="AlphaFoldDB" id="A0AAN9FR07"/>
<accession>A0AAN9FR07</accession>